<proteinExistence type="predicted"/>
<accession>A0AA88E2P8</accession>
<dbReference type="Pfam" id="PF04578">
    <property type="entry name" value="DUF594"/>
    <property type="match status" value="1"/>
</dbReference>
<evidence type="ECO:0008006" key="4">
    <source>
        <dbReference type="Google" id="ProtNLM"/>
    </source>
</evidence>
<comment type="caution">
    <text evidence="1">The sequence shown here is derived from an EMBL/GenBank/DDBJ whole genome shotgun (WGS) entry which is preliminary data.</text>
</comment>
<evidence type="ECO:0000313" key="1">
    <source>
        <dbReference type="EMBL" id="GMN67032.1"/>
    </source>
</evidence>
<protein>
    <recommendedName>
        <fullName evidence="4">DUF4220 domain-containing protein</fullName>
    </recommendedName>
</protein>
<evidence type="ECO:0000313" key="2">
    <source>
        <dbReference type="EMBL" id="GMN67037.1"/>
    </source>
</evidence>
<name>A0AA88E2P8_FICCA</name>
<dbReference type="PANTHER" id="PTHR31325">
    <property type="entry name" value="OS01G0798800 PROTEIN-RELATED"/>
    <property type="match status" value="1"/>
</dbReference>
<reference evidence="1" key="1">
    <citation type="submission" date="2023-07" db="EMBL/GenBank/DDBJ databases">
        <title>draft genome sequence of fig (Ficus carica).</title>
        <authorList>
            <person name="Takahashi T."/>
            <person name="Nishimura K."/>
        </authorList>
    </citation>
    <scope>NUCLEOTIDE SEQUENCE</scope>
</reference>
<dbReference type="InterPro" id="IPR007658">
    <property type="entry name" value="DUF594"/>
</dbReference>
<gene>
    <name evidence="1" type="ORF">TIFTF001_036098</name>
    <name evidence="2" type="ORF">TIFTF001_036099</name>
</gene>
<dbReference type="Proteomes" id="UP001187192">
    <property type="component" value="Unassembled WGS sequence"/>
</dbReference>
<dbReference type="EMBL" id="BTGU01000397">
    <property type="protein sequence ID" value="GMN67037.1"/>
    <property type="molecule type" value="Genomic_DNA"/>
</dbReference>
<evidence type="ECO:0000313" key="3">
    <source>
        <dbReference type="Proteomes" id="UP001187192"/>
    </source>
</evidence>
<dbReference type="EMBL" id="BTGU01000397">
    <property type="protein sequence ID" value="GMN67032.1"/>
    <property type="molecule type" value="Genomic_DNA"/>
</dbReference>
<dbReference type="AlphaFoldDB" id="A0AA88E2P8"/>
<keyword evidence="3" id="KW-1185">Reference proteome</keyword>
<sequence>MNMISYCLPPTVKFWFSKFNSYRRVYGIRMTIKMILRYSSSSKKVREDLKRFVIGELQKKSRKASNPRDAAEASSQRGNLAFLKSPSSYVKLKWSIRESQYAESLLLWHLATALLCYEQDSKSTCCRSILELLVKLWSLIRTISSWANRHILQKCFHNPGESSTKTSASSKEEPIDYKEICNVLSDYMFYLLVDKPAMLAPVLGNWNVVFQDTRAEAKSFFLKHKLSHHSKACESVFKVKAKVRSVAVKVNRSKSVLFDACILAQQLNEEKAEKWEIMSRVWVELLSYAAISCRPFVHAQQLSKGGELLTFTWLLMNHLGLGTQFADQELQSGTKKLTITE</sequence>
<organism evidence="1 3">
    <name type="scientific">Ficus carica</name>
    <name type="common">Common fig</name>
    <dbReference type="NCBI Taxonomy" id="3494"/>
    <lineage>
        <taxon>Eukaryota</taxon>
        <taxon>Viridiplantae</taxon>
        <taxon>Streptophyta</taxon>
        <taxon>Embryophyta</taxon>
        <taxon>Tracheophyta</taxon>
        <taxon>Spermatophyta</taxon>
        <taxon>Magnoliopsida</taxon>
        <taxon>eudicotyledons</taxon>
        <taxon>Gunneridae</taxon>
        <taxon>Pentapetalae</taxon>
        <taxon>rosids</taxon>
        <taxon>fabids</taxon>
        <taxon>Rosales</taxon>
        <taxon>Moraceae</taxon>
        <taxon>Ficeae</taxon>
        <taxon>Ficus</taxon>
    </lineage>
</organism>